<evidence type="ECO:0000313" key="3">
    <source>
        <dbReference type="EMBL" id="QQQ17744.1"/>
    </source>
</evidence>
<protein>
    <submittedName>
        <fullName evidence="3">Tail fiber protein</fullName>
    </submittedName>
</protein>
<feature type="signal peptide" evidence="1">
    <location>
        <begin position="1"/>
        <end position="26"/>
    </location>
</feature>
<keyword evidence="4" id="KW-1185">Reference proteome</keyword>
<dbReference type="InterPro" id="IPR011083">
    <property type="entry name" value="Phage_tail_collar_dom"/>
</dbReference>
<dbReference type="Gene3D" id="3.90.1340.10">
    <property type="entry name" value="Phage tail collar domain"/>
    <property type="match status" value="1"/>
</dbReference>
<evidence type="ECO:0000313" key="4">
    <source>
        <dbReference type="Proteomes" id="UP000595448"/>
    </source>
</evidence>
<accession>A0ABX7BNP2</accession>
<dbReference type="SUPFAM" id="SSF88874">
    <property type="entry name" value="Receptor-binding domain of short tail fibre protein gp12"/>
    <property type="match status" value="1"/>
</dbReference>
<proteinExistence type="predicted"/>
<evidence type="ECO:0000256" key="1">
    <source>
        <dbReference type="SAM" id="SignalP"/>
    </source>
</evidence>
<gene>
    <name evidence="3" type="ORF">JIP62_10410</name>
</gene>
<feature type="domain" description="Phage tail collar" evidence="2">
    <location>
        <begin position="402"/>
        <end position="457"/>
    </location>
</feature>
<feature type="chain" id="PRO_5046169584" evidence="1">
    <location>
        <begin position="27"/>
        <end position="535"/>
    </location>
</feature>
<reference evidence="3 4" key="1">
    <citation type="submission" date="2021-01" db="EMBL/GenBank/DDBJ databases">
        <title>Brevundimonas vitis sp. nov., an bacterium isolated from grape (Vitis vinifera).</title>
        <authorList>
            <person name="Jiang L."/>
            <person name="Lee J."/>
        </authorList>
    </citation>
    <scope>NUCLEOTIDE SEQUENCE [LARGE SCALE GENOMIC DNA]</scope>
    <source>
        <strain evidence="3 4">GRTSA-9</strain>
    </source>
</reference>
<organism evidence="3 4">
    <name type="scientific">Brevundimonas vitisensis</name>
    <dbReference type="NCBI Taxonomy" id="2800818"/>
    <lineage>
        <taxon>Bacteria</taxon>
        <taxon>Pseudomonadati</taxon>
        <taxon>Pseudomonadota</taxon>
        <taxon>Alphaproteobacteria</taxon>
        <taxon>Caulobacterales</taxon>
        <taxon>Caulobacteraceae</taxon>
        <taxon>Brevundimonas</taxon>
    </lineage>
</organism>
<evidence type="ECO:0000259" key="2">
    <source>
        <dbReference type="Pfam" id="PF07484"/>
    </source>
</evidence>
<sequence length="535" mass="54071">MTALSLTVTQAGLAALVNAQATGASAAVIAQIGISATAFNVTTAVTAIPDEFKRVGAVSGQVVDAQTIHVAAVDASQDTYVVRSIGVYLNTGVLLAAYSQAEPLLEKTARSWAVFDAVIRLLSALAGNVAFSGGGWTNPPASEAIMGVIKLATGAEALAGVDATRAITPVTLALVAALKADRVRMITGGGLVAGGGDLSADRVLTVTEASDAEALAGVDGTKAITARRLATVKALKADKARTVTGGGLVTGGGDLSADRVLTVTEASDAEALAGVDATTVITPRRLAVAIAALIAGAPGALNTLDELAAALGDDANFAATVTNSLALKADKARTVTGGGLVTGGGDLSADRVLTVSEASEPQALAGEAADVVMTPRRVKALIDQTMAAARALIEDERRGDMVFRATQAVPAGAYECDGRALSRVGADAALFAVIGTAYGDGDGATTFNIPDMRGQFPRGWDHGRGLDPGRVFGSAQADEVKSHNHTIPSQNNGDAGNGYVEDANATGDVRATWTGFTGGDETRPTNLSGLWIIWR</sequence>
<dbReference type="Proteomes" id="UP000595448">
    <property type="component" value="Chromosome"/>
</dbReference>
<dbReference type="Pfam" id="PF07484">
    <property type="entry name" value="Collar"/>
    <property type="match status" value="1"/>
</dbReference>
<name>A0ABX7BNP2_9CAUL</name>
<dbReference type="EMBL" id="CP067977">
    <property type="protein sequence ID" value="QQQ17744.1"/>
    <property type="molecule type" value="Genomic_DNA"/>
</dbReference>
<dbReference type="RefSeq" id="WP_201102120.1">
    <property type="nucleotide sequence ID" value="NZ_CP067977.1"/>
</dbReference>
<keyword evidence="1" id="KW-0732">Signal</keyword>
<dbReference type="InterPro" id="IPR037053">
    <property type="entry name" value="Phage_tail_collar_dom_sf"/>
</dbReference>